<accession>A0A5E7CWR0</accession>
<dbReference type="Proteomes" id="UP000326018">
    <property type="component" value="Unassembled WGS sequence"/>
</dbReference>
<dbReference type="AlphaFoldDB" id="A0A5E7CWR0"/>
<organism evidence="1 2">
    <name type="scientific">Pseudomonas fluorescens</name>
    <dbReference type="NCBI Taxonomy" id="294"/>
    <lineage>
        <taxon>Bacteria</taxon>
        <taxon>Pseudomonadati</taxon>
        <taxon>Pseudomonadota</taxon>
        <taxon>Gammaproteobacteria</taxon>
        <taxon>Pseudomonadales</taxon>
        <taxon>Pseudomonadaceae</taxon>
        <taxon>Pseudomonas</taxon>
    </lineage>
</organism>
<reference evidence="1 2" key="1">
    <citation type="submission" date="2019-09" db="EMBL/GenBank/DDBJ databases">
        <authorList>
            <person name="Chandra G."/>
            <person name="Truman W A."/>
        </authorList>
    </citation>
    <scope>NUCLEOTIDE SEQUENCE [LARGE SCALE GENOMIC DNA]</scope>
    <source>
        <strain evidence="1">PS712</strain>
    </source>
</reference>
<name>A0A5E7CWR0_PSEFL</name>
<evidence type="ECO:0000313" key="1">
    <source>
        <dbReference type="EMBL" id="VVO09493.1"/>
    </source>
</evidence>
<dbReference type="EMBL" id="CABVIB010000016">
    <property type="protein sequence ID" value="VVO09493.1"/>
    <property type="molecule type" value="Genomic_DNA"/>
</dbReference>
<gene>
    <name evidence="1" type="ORF">PS712_03339</name>
</gene>
<protein>
    <submittedName>
        <fullName evidence="1">Uncharacterized protein</fullName>
    </submittedName>
</protein>
<proteinExistence type="predicted"/>
<sequence>MKLRSTLRTFLKRNFNRATCRSDNPAKNFSVDAMQGLLEFQFRGLSHGTS</sequence>
<evidence type="ECO:0000313" key="2">
    <source>
        <dbReference type="Proteomes" id="UP000326018"/>
    </source>
</evidence>